<evidence type="ECO:0000256" key="6">
    <source>
        <dbReference type="ARBA" id="ARBA00023136"/>
    </source>
</evidence>
<dbReference type="InterPro" id="IPR036259">
    <property type="entry name" value="MFS_trans_sf"/>
</dbReference>
<dbReference type="InParanoid" id="A0A0C3FVF3"/>
<keyword evidence="5 9" id="KW-1133">Transmembrane helix</keyword>
<sequence>MGTGPAIAATEPAYNGLIDISKPWWKNRRLLALNVWIGLLLITASTNGYDGSMMNGLQSLTQWNESFNHPTGGKLGLLSAMQSIGYIASIPFAPYISDGLGRRTAIVIGAILMIVATTLQTVSQSIGMFIGARFLIGFGYTFAGSAAPLLITEIAFPSHRGKVTSIYNSLWFLGSVIAAWTTYGTFHIPTSWAWRIPSAVQGLPCVLQICTIWFVPESPRWLVSKGREAQALKTLAYYHANGNEQDPLVEYEFREINAAINFERTVSSNVGWLSLITIPANRRRLRIIVALAVFSQWSGNGLVSFYLNKVFIDIGITNPTTQLLINGILNIFNFVVAIASSLLCDKVGRRRLFLTSNIGMLLFWTLQTVCFSLYAQHNSVPAGHAVVVMIFLYYGFYDLAYIPLIVSYTIEILPYALRAKGFGVFNFFLSVSLIFNQYVNPIALERLGWKYYLVYVAWLAVEVIFIYFFLVETRNRSLEECAVLFDGNSVMSQSAETVVERADKVQADEAGSREEKISPI</sequence>
<feature type="transmembrane region" description="Helical" evidence="9">
    <location>
        <begin position="105"/>
        <end position="122"/>
    </location>
</feature>
<feature type="domain" description="Major facilitator superfamily (MFS) profile" evidence="10">
    <location>
        <begin position="36"/>
        <end position="474"/>
    </location>
</feature>
<keyword evidence="6 9" id="KW-0472">Membrane</keyword>
<reference evidence="11 12" key="1">
    <citation type="submission" date="2014-04" db="EMBL/GenBank/DDBJ databases">
        <authorList>
            <consortium name="DOE Joint Genome Institute"/>
            <person name="Kuo A."/>
            <person name="Tarkka M."/>
            <person name="Buscot F."/>
            <person name="Kohler A."/>
            <person name="Nagy L.G."/>
            <person name="Floudas D."/>
            <person name="Copeland A."/>
            <person name="Barry K.W."/>
            <person name="Cichocki N."/>
            <person name="Veneault-Fourrey C."/>
            <person name="LaButti K."/>
            <person name="Lindquist E.A."/>
            <person name="Lipzen A."/>
            <person name="Lundell T."/>
            <person name="Morin E."/>
            <person name="Murat C."/>
            <person name="Sun H."/>
            <person name="Tunlid A."/>
            <person name="Henrissat B."/>
            <person name="Grigoriev I.V."/>
            <person name="Hibbett D.S."/>
            <person name="Martin F."/>
            <person name="Nordberg H.P."/>
            <person name="Cantor M.N."/>
            <person name="Hua S.X."/>
        </authorList>
    </citation>
    <scope>NUCLEOTIDE SEQUENCE [LARGE SCALE GENOMIC DNA]</scope>
    <source>
        <strain evidence="11 12">F 1598</strain>
    </source>
</reference>
<evidence type="ECO:0000313" key="12">
    <source>
        <dbReference type="Proteomes" id="UP000054166"/>
    </source>
</evidence>
<dbReference type="OrthoDB" id="6133115at2759"/>
<name>A0A0C3FVF3_PILCF</name>
<dbReference type="InterPro" id="IPR020846">
    <property type="entry name" value="MFS_dom"/>
</dbReference>
<organism evidence="11 12">
    <name type="scientific">Piloderma croceum (strain F 1598)</name>
    <dbReference type="NCBI Taxonomy" id="765440"/>
    <lineage>
        <taxon>Eukaryota</taxon>
        <taxon>Fungi</taxon>
        <taxon>Dikarya</taxon>
        <taxon>Basidiomycota</taxon>
        <taxon>Agaricomycotina</taxon>
        <taxon>Agaricomycetes</taxon>
        <taxon>Agaricomycetidae</taxon>
        <taxon>Atheliales</taxon>
        <taxon>Atheliaceae</taxon>
        <taxon>Piloderma</taxon>
    </lineage>
</organism>
<evidence type="ECO:0000259" key="10">
    <source>
        <dbReference type="PROSITE" id="PS50850"/>
    </source>
</evidence>
<keyword evidence="12" id="KW-1185">Reference proteome</keyword>
<dbReference type="EMBL" id="KN832991">
    <property type="protein sequence ID" value="KIM83444.1"/>
    <property type="molecule type" value="Genomic_DNA"/>
</dbReference>
<protein>
    <recommendedName>
        <fullName evidence="10">Major facilitator superfamily (MFS) profile domain-containing protein</fullName>
    </recommendedName>
</protein>
<feature type="transmembrane region" description="Helical" evidence="9">
    <location>
        <begin position="30"/>
        <end position="49"/>
    </location>
</feature>
<evidence type="ECO:0000313" key="11">
    <source>
        <dbReference type="EMBL" id="KIM83444.1"/>
    </source>
</evidence>
<dbReference type="SUPFAM" id="SSF103473">
    <property type="entry name" value="MFS general substrate transporter"/>
    <property type="match status" value="1"/>
</dbReference>
<dbReference type="AlphaFoldDB" id="A0A0C3FVF3"/>
<feature type="transmembrane region" description="Helical" evidence="9">
    <location>
        <begin position="386"/>
        <end position="410"/>
    </location>
</feature>
<dbReference type="FunFam" id="1.20.1250.20:FF:000117">
    <property type="entry name" value="MFS hexose transporter"/>
    <property type="match status" value="1"/>
</dbReference>
<proteinExistence type="inferred from homology"/>
<dbReference type="InterPro" id="IPR050360">
    <property type="entry name" value="MFS_Sugar_Transporters"/>
</dbReference>
<gene>
    <name evidence="11" type="ORF">PILCRDRAFT_444032</name>
</gene>
<dbReference type="InterPro" id="IPR005828">
    <property type="entry name" value="MFS_sugar_transport-like"/>
</dbReference>
<feature type="transmembrane region" description="Helical" evidence="9">
    <location>
        <begin position="352"/>
        <end position="374"/>
    </location>
</feature>
<accession>A0A0C3FVF3</accession>
<dbReference type="PANTHER" id="PTHR48022">
    <property type="entry name" value="PLASTIDIC GLUCOSE TRANSPORTER 4"/>
    <property type="match status" value="1"/>
</dbReference>
<feature type="transmembrane region" description="Helical" evidence="9">
    <location>
        <begin position="134"/>
        <end position="156"/>
    </location>
</feature>
<reference evidence="12" key="2">
    <citation type="submission" date="2015-01" db="EMBL/GenBank/DDBJ databases">
        <title>Evolutionary Origins and Diversification of the Mycorrhizal Mutualists.</title>
        <authorList>
            <consortium name="DOE Joint Genome Institute"/>
            <consortium name="Mycorrhizal Genomics Consortium"/>
            <person name="Kohler A."/>
            <person name="Kuo A."/>
            <person name="Nagy L.G."/>
            <person name="Floudas D."/>
            <person name="Copeland A."/>
            <person name="Barry K.W."/>
            <person name="Cichocki N."/>
            <person name="Veneault-Fourrey C."/>
            <person name="LaButti K."/>
            <person name="Lindquist E.A."/>
            <person name="Lipzen A."/>
            <person name="Lundell T."/>
            <person name="Morin E."/>
            <person name="Murat C."/>
            <person name="Riley R."/>
            <person name="Ohm R."/>
            <person name="Sun H."/>
            <person name="Tunlid A."/>
            <person name="Henrissat B."/>
            <person name="Grigoriev I.V."/>
            <person name="Hibbett D.S."/>
            <person name="Martin F."/>
        </authorList>
    </citation>
    <scope>NUCLEOTIDE SEQUENCE [LARGE SCALE GENOMIC DNA]</scope>
    <source>
        <strain evidence="12">F 1598</strain>
    </source>
</reference>
<dbReference type="NCBIfam" id="TIGR00879">
    <property type="entry name" value="SP"/>
    <property type="match status" value="1"/>
</dbReference>
<dbReference type="Gene3D" id="1.20.1250.20">
    <property type="entry name" value="MFS general substrate transporter like domains"/>
    <property type="match status" value="1"/>
</dbReference>
<dbReference type="GO" id="GO:0005351">
    <property type="term" value="F:carbohydrate:proton symporter activity"/>
    <property type="evidence" value="ECO:0007669"/>
    <property type="project" value="TreeGrafter"/>
</dbReference>
<feature type="transmembrane region" description="Helical" evidence="9">
    <location>
        <begin position="451"/>
        <end position="470"/>
    </location>
</feature>
<evidence type="ECO:0000256" key="1">
    <source>
        <dbReference type="ARBA" id="ARBA00004141"/>
    </source>
</evidence>
<evidence type="ECO:0000256" key="4">
    <source>
        <dbReference type="ARBA" id="ARBA00022692"/>
    </source>
</evidence>
<evidence type="ECO:0000256" key="7">
    <source>
        <dbReference type="ARBA" id="ARBA00049119"/>
    </source>
</evidence>
<comment type="similarity">
    <text evidence="2 8">Belongs to the major facilitator superfamily. Sugar transporter (TC 2.A.1.1) family.</text>
</comment>
<dbReference type="PANTHER" id="PTHR48022:SF64">
    <property type="entry name" value="MAJOR FACILITATOR SUPERFAMILY (MFS) PROFILE DOMAIN-CONTAINING PROTEIN"/>
    <property type="match status" value="1"/>
</dbReference>
<evidence type="ECO:0000256" key="8">
    <source>
        <dbReference type="RuleBase" id="RU003346"/>
    </source>
</evidence>
<feature type="transmembrane region" description="Helical" evidence="9">
    <location>
        <begin position="422"/>
        <end position="439"/>
    </location>
</feature>
<dbReference type="InterPro" id="IPR003663">
    <property type="entry name" value="Sugar/inositol_transpt"/>
</dbReference>
<dbReference type="Proteomes" id="UP000054166">
    <property type="component" value="Unassembled WGS sequence"/>
</dbReference>
<dbReference type="HOGENOM" id="CLU_001265_30_13_1"/>
<keyword evidence="4 9" id="KW-0812">Transmembrane</keyword>
<feature type="transmembrane region" description="Helical" evidence="9">
    <location>
        <begin position="168"/>
        <end position="186"/>
    </location>
</feature>
<dbReference type="STRING" id="765440.A0A0C3FVF3"/>
<feature type="transmembrane region" description="Helical" evidence="9">
    <location>
        <begin position="287"/>
        <end position="307"/>
    </location>
</feature>
<dbReference type="PROSITE" id="PS50850">
    <property type="entry name" value="MFS"/>
    <property type="match status" value="1"/>
</dbReference>
<feature type="transmembrane region" description="Helical" evidence="9">
    <location>
        <begin position="327"/>
        <end position="345"/>
    </location>
</feature>
<evidence type="ECO:0000256" key="9">
    <source>
        <dbReference type="SAM" id="Phobius"/>
    </source>
</evidence>
<dbReference type="GO" id="GO:0016020">
    <property type="term" value="C:membrane"/>
    <property type="evidence" value="ECO:0007669"/>
    <property type="project" value="UniProtKB-SubCell"/>
</dbReference>
<evidence type="ECO:0000256" key="2">
    <source>
        <dbReference type="ARBA" id="ARBA00010992"/>
    </source>
</evidence>
<comment type="subcellular location">
    <subcellularLocation>
        <location evidence="1">Membrane</location>
        <topology evidence="1">Multi-pass membrane protein</topology>
    </subcellularLocation>
</comment>
<keyword evidence="3 8" id="KW-0813">Transport</keyword>
<comment type="catalytic activity">
    <reaction evidence="7">
        <text>myo-inositol(out) + H(+)(out) = myo-inositol(in) + H(+)(in)</text>
        <dbReference type="Rhea" id="RHEA:60364"/>
        <dbReference type="ChEBI" id="CHEBI:15378"/>
        <dbReference type="ChEBI" id="CHEBI:17268"/>
    </reaction>
</comment>
<evidence type="ECO:0000256" key="5">
    <source>
        <dbReference type="ARBA" id="ARBA00022989"/>
    </source>
</evidence>
<dbReference type="Pfam" id="PF00083">
    <property type="entry name" value="Sugar_tr"/>
    <property type="match status" value="1"/>
</dbReference>
<evidence type="ECO:0000256" key="3">
    <source>
        <dbReference type="ARBA" id="ARBA00022448"/>
    </source>
</evidence>